<dbReference type="EMBL" id="DVIU01000141">
    <property type="protein sequence ID" value="HIS36421.1"/>
    <property type="molecule type" value="Genomic_DNA"/>
</dbReference>
<dbReference type="PANTHER" id="PTHR11063">
    <property type="entry name" value="GLUTAMATE SEMIALDEHYDE DEHYDROGENASE"/>
    <property type="match status" value="1"/>
</dbReference>
<dbReference type="AlphaFoldDB" id="A0A9D1EZ75"/>
<name>A0A9D1EZ75_9BACT</name>
<evidence type="ECO:0000313" key="2">
    <source>
        <dbReference type="EMBL" id="HIS36421.1"/>
    </source>
</evidence>
<dbReference type="Proteomes" id="UP000823928">
    <property type="component" value="Unassembled WGS sequence"/>
</dbReference>
<comment type="caution">
    <text evidence="2">The sequence shown here is derived from an EMBL/GenBank/DDBJ whole genome shotgun (WGS) entry which is preliminary data.</text>
</comment>
<dbReference type="SUPFAM" id="SSF53720">
    <property type="entry name" value="ALDH-like"/>
    <property type="match status" value="1"/>
</dbReference>
<reference evidence="2" key="2">
    <citation type="journal article" date="2021" name="PeerJ">
        <title>Extensive microbial diversity within the chicken gut microbiome revealed by metagenomics and culture.</title>
        <authorList>
            <person name="Gilroy R."/>
            <person name="Ravi A."/>
            <person name="Getino M."/>
            <person name="Pursley I."/>
            <person name="Horton D.L."/>
            <person name="Alikhan N.F."/>
            <person name="Baker D."/>
            <person name="Gharbi K."/>
            <person name="Hall N."/>
            <person name="Watson M."/>
            <person name="Adriaenssens E.M."/>
            <person name="Foster-Nyarko E."/>
            <person name="Jarju S."/>
            <person name="Secka A."/>
            <person name="Antonio M."/>
            <person name="Oren A."/>
            <person name="Chaudhuri R.R."/>
            <person name="La Ragione R."/>
            <person name="Hildebrand F."/>
            <person name="Pallen M.J."/>
        </authorList>
    </citation>
    <scope>NUCLEOTIDE SEQUENCE</scope>
    <source>
        <strain evidence="2">6276</strain>
    </source>
</reference>
<dbReference type="InterPro" id="IPR016161">
    <property type="entry name" value="Ald_DH/histidinol_DH"/>
</dbReference>
<proteinExistence type="predicted"/>
<accession>A0A9D1EZ75</accession>
<gene>
    <name evidence="2" type="ORF">IAC10_07305</name>
</gene>
<feature type="non-terminal residue" evidence="2">
    <location>
        <position position="1"/>
    </location>
</feature>
<organism evidence="2 3">
    <name type="scientific">Candidatus Scatousia excrementigallinarum</name>
    <dbReference type="NCBI Taxonomy" id="2840935"/>
    <lineage>
        <taxon>Bacteria</taxon>
        <taxon>Candidatus Scatousia</taxon>
    </lineage>
</organism>
<dbReference type="PANTHER" id="PTHR11063:SF8">
    <property type="entry name" value="DELTA-1-PYRROLINE-5-CARBOXYLATE SYNTHASE"/>
    <property type="match status" value="1"/>
</dbReference>
<dbReference type="GO" id="GO:0004350">
    <property type="term" value="F:glutamate-5-semialdehyde dehydrogenase activity"/>
    <property type="evidence" value="ECO:0007669"/>
    <property type="project" value="TreeGrafter"/>
</dbReference>
<sequence length="73" mass="7896">DSAGVYFNASTRFADGFRYGFGAEVGISTNKTHARGPVGLEGLTIYKYKLIGNGHIVADYAGGEKQFHHKDIC</sequence>
<dbReference type="Gene3D" id="3.40.605.10">
    <property type="entry name" value="Aldehyde Dehydrogenase, Chain A, domain 1"/>
    <property type="match status" value="1"/>
</dbReference>
<protein>
    <submittedName>
        <fullName evidence="2">Gamma-glutamyl-phosphate reductase</fullName>
    </submittedName>
</protein>
<evidence type="ECO:0000313" key="3">
    <source>
        <dbReference type="Proteomes" id="UP000823928"/>
    </source>
</evidence>
<reference evidence="2" key="1">
    <citation type="submission" date="2020-10" db="EMBL/GenBank/DDBJ databases">
        <authorList>
            <person name="Gilroy R."/>
        </authorList>
    </citation>
    <scope>NUCLEOTIDE SEQUENCE</scope>
    <source>
        <strain evidence="2">6276</strain>
    </source>
</reference>
<keyword evidence="1" id="KW-0560">Oxidoreductase</keyword>
<dbReference type="InterPro" id="IPR016162">
    <property type="entry name" value="Ald_DH_N"/>
</dbReference>
<evidence type="ECO:0000256" key="1">
    <source>
        <dbReference type="ARBA" id="ARBA00023002"/>
    </source>
</evidence>